<gene>
    <name evidence="1" type="ORF">E1163_08355</name>
</gene>
<dbReference type="RefSeq" id="WP_155170987.1">
    <property type="nucleotide sequence ID" value="NZ_BAAAFL010000064.1"/>
</dbReference>
<sequence length="574" mass="64269">MKNTRLLQLFLYSCIIILLASSCEEDATEQKEQPVQFTFNGQVPGENGRLAELSDARAVVISVVNASGETVLNMEKLDVFKLDGTYTYDKFISKPVSLKPGDYELTDFLVVDGDNNVIYVVPKEGSDNAQLVNNPLPIEFSVTANELNEFSISVVDATSDPVESYGYTTFSLHAVNTLSFRIQPFITEYEFSAYEYIPSLALTDAHIEVRRSCCSDVLYEGTLTPENNLVEFPVRYGSSYDIIITKDFYKPYEKTFTRQELIDTEGDPIEVILESKTDFMPILSTGETIKSTLIPPGDHSKFFYTTDDGLYKINISNLNNPGTPVFVAPYTGYLQVDFFGDIRVGDYISKDQGNTWTHDPQTGPRTFAEIDGTYYGRIGSELYSKTGSGDWQFLSELAPYTNIVAYEGRLYTAPSDIYSDNFYVSDDGINFQVIPADVVDVGNRLFTEAGRLFLNSSFEGGGFIIPWDGSSWDINNSIYEWDPQISSFVFIEEYKNNLIVVDDGLVKVIRLDNCSPGSCEAQLINTYVSDFRINAFPIIYGNELRGDLLILKTVADDNGDTHLYAMDLSGLELE</sequence>
<dbReference type="SUPFAM" id="SSF50939">
    <property type="entry name" value="Sialidases"/>
    <property type="match status" value="1"/>
</dbReference>
<evidence type="ECO:0000313" key="1">
    <source>
        <dbReference type="EMBL" id="MTI24949.1"/>
    </source>
</evidence>
<dbReference type="PROSITE" id="PS51257">
    <property type="entry name" value="PROKAR_LIPOPROTEIN"/>
    <property type="match status" value="1"/>
</dbReference>
<dbReference type="EMBL" id="SMLW01000469">
    <property type="protein sequence ID" value="MTI24949.1"/>
    <property type="molecule type" value="Genomic_DNA"/>
</dbReference>
<reference evidence="1 2" key="1">
    <citation type="submission" date="2019-02" db="EMBL/GenBank/DDBJ databases">
        <authorList>
            <person name="Goldberg S.R."/>
            <person name="Haltli B.A."/>
            <person name="Correa H."/>
            <person name="Russell K.G."/>
        </authorList>
    </citation>
    <scope>NUCLEOTIDE SEQUENCE [LARGE SCALE GENOMIC DNA]</scope>
    <source>
        <strain evidence="1 2">JCM 16186</strain>
    </source>
</reference>
<protein>
    <recommendedName>
        <fullName evidence="3">DUF4493 domain-containing protein</fullName>
    </recommendedName>
</protein>
<evidence type="ECO:0000313" key="2">
    <source>
        <dbReference type="Proteomes" id="UP000798808"/>
    </source>
</evidence>
<organism evidence="1 2">
    <name type="scientific">Fulvivirga kasyanovii</name>
    <dbReference type="NCBI Taxonomy" id="396812"/>
    <lineage>
        <taxon>Bacteria</taxon>
        <taxon>Pseudomonadati</taxon>
        <taxon>Bacteroidota</taxon>
        <taxon>Cytophagia</taxon>
        <taxon>Cytophagales</taxon>
        <taxon>Fulvivirgaceae</taxon>
        <taxon>Fulvivirga</taxon>
    </lineage>
</organism>
<keyword evidence="2" id="KW-1185">Reference proteome</keyword>
<evidence type="ECO:0008006" key="3">
    <source>
        <dbReference type="Google" id="ProtNLM"/>
    </source>
</evidence>
<dbReference type="InterPro" id="IPR036278">
    <property type="entry name" value="Sialidase_sf"/>
</dbReference>
<dbReference type="Proteomes" id="UP000798808">
    <property type="component" value="Unassembled WGS sequence"/>
</dbReference>
<accession>A0ABW9RNL3</accession>
<comment type="caution">
    <text evidence="1">The sequence shown here is derived from an EMBL/GenBank/DDBJ whole genome shotgun (WGS) entry which is preliminary data.</text>
</comment>
<name>A0ABW9RNL3_9BACT</name>
<proteinExistence type="predicted"/>